<dbReference type="SUPFAM" id="SSF52540">
    <property type="entry name" value="P-loop containing nucleoside triphosphate hydrolases"/>
    <property type="match status" value="2"/>
</dbReference>
<dbReference type="AlphaFoldDB" id="A0A428N170"/>
<gene>
    <name evidence="10" type="ORF">D7Z54_17140</name>
</gene>
<dbReference type="SMART" id="SM00382">
    <property type="entry name" value="AAA"/>
    <property type="match status" value="2"/>
</dbReference>
<evidence type="ECO:0000256" key="4">
    <source>
        <dbReference type="ARBA" id="ARBA00022475"/>
    </source>
</evidence>
<dbReference type="GO" id="GO:0016887">
    <property type="term" value="F:ATP hydrolysis activity"/>
    <property type="evidence" value="ECO:0007669"/>
    <property type="project" value="InterPro"/>
</dbReference>
<evidence type="ECO:0000256" key="8">
    <source>
        <dbReference type="ARBA" id="ARBA00023136"/>
    </source>
</evidence>
<dbReference type="GO" id="GO:0015087">
    <property type="term" value="F:cobalt ion transmembrane transporter activity"/>
    <property type="evidence" value="ECO:0007669"/>
    <property type="project" value="UniProtKB-ARBA"/>
</dbReference>
<keyword evidence="11" id="KW-1185">Reference proteome</keyword>
<dbReference type="Proteomes" id="UP000275076">
    <property type="component" value="Unassembled WGS sequence"/>
</dbReference>
<evidence type="ECO:0000256" key="1">
    <source>
        <dbReference type="ARBA" id="ARBA00004202"/>
    </source>
</evidence>
<dbReference type="GO" id="GO:0042626">
    <property type="term" value="F:ATPase-coupled transmembrane transporter activity"/>
    <property type="evidence" value="ECO:0007669"/>
    <property type="project" value="TreeGrafter"/>
</dbReference>
<protein>
    <submittedName>
        <fullName evidence="10">ABC transporter ATP-binding protein</fullName>
    </submittedName>
</protein>
<dbReference type="GO" id="GO:0043190">
    <property type="term" value="C:ATP-binding cassette (ABC) transporter complex"/>
    <property type="evidence" value="ECO:0007669"/>
    <property type="project" value="TreeGrafter"/>
</dbReference>
<sequence>MIETMDLSVRYPMQNQPSLPPVDLQVERGEKILLLGASGSGKSTLALALQGLIPRSIDAEKKGSVLVQGMPPESWSIPEACQHLGILFQDPETQFCMVTVEEEIIFGLENIGLASDDIESRLEESLTLTGLTERRHESLHHLSGGLKQKAAIACLLALDPEALVLDEPTANLDPQSTEDILQLWMDIAARKNKTLIFIEHKLGHLLPDMDRVIALSKHGGVIAEGTPREVFHDSFTALEQEGIWIPTVCREALKLEEEGIVRWNHLPLSLEEWETECAEKGIEKPVESIITEKVKNNDQQPLLEIENLSFSYRNHEALTNVHFTLYPGEFAALAGSNGAGKSTLAKILSGIQVPTSGSIKRKGKPSKKMRTDDIMKQTGFVFQNPEHQFICDTVEDEITYGWRIAGVAEEEWARDLEEMLDMFQLTDKRHENPFSLSQGQKRRLSVATMLSSNQELLLLDEPTFGQDEANTTALMNILKKLHLHGKTILMITHDMELIDQYADRVLLLDDGMIKYDVGTDTFFNNTDLLQHACVQVPVTRYLKQWRDVLERQEAPC</sequence>
<dbReference type="GO" id="GO:0005524">
    <property type="term" value="F:ATP binding"/>
    <property type="evidence" value="ECO:0007669"/>
    <property type="project" value="UniProtKB-KW"/>
</dbReference>
<comment type="caution">
    <text evidence="10">The sequence shown here is derived from an EMBL/GenBank/DDBJ whole genome shotgun (WGS) entry which is preliminary data.</text>
</comment>
<dbReference type="PANTHER" id="PTHR43553">
    <property type="entry name" value="HEAVY METAL TRANSPORTER"/>
    <property type="match status" value="1"/>
</dbReference>
<evidence type="ECO:0000259" key="9">
    <source>
        <dbReference type="PROSITE" id="PS50893"/>
    </source>
</evidence>
<dbReference type="PANTHER" id="PTHR43553:SF19">
    <property type="entry name" value="HMP_THIAMINE IMPORT ATP-BINDING PROTEIN YKOD-RELATED"/>
    <property type="match status" value="1"/>
</dbReference>
<dbReference type="EMBL" id="RBVX01000017">
    <property type="protein sequence ID" value="RSL32150.1"/>
    <property type="molecule type" value="Genomic_DNA"/>
</dbReference>
<evidence type="ECO:0000256" key="6">
    <source>
        <dbReference type="ARBA" id="ARBA00022840"/>
    </source>
</evidence>
<keyword evidence="7" id="KW-1278">Translocase</keyword>
<keyword evidence="8" id="KW-0472">Membrane</keyword>
<keyword evidence="3" id="KW-0813">Transport</keyword>
<proteinExistence type="inferred from homology"/>
<dbReference type="FunFam" id="3.40.50.300:FF:000224">
    <property type="entry name" value="Energy-coupling factor transporter ATP-binding protein EcfA"/>
    <property type="match status" value="1"/>
</dbReference>
<name>A0A428N170_9BACI</name>
<comment type="subcellular location">
    <subcellularLocation>
        <location evidence="1">Cell membrane</location>
        <topology evidence="1">Peripheral membrane protein</topology>
    </subcellularLocation>
</comment>
<dbReference type="InterPro" id="IPR017871">
    <property type="entry name" value="ABC_transporter-like_CS"/>
</dbReference>
<accession>A0A428N170</accession>
<dbReference type="Gene3D" id="3.40.50.300">
    <property type="entry name" value="P-loop containing nucleotide triphosphate hydrolases"/>
    <property type="match status" value="2"/>
</dbReference>
<keyword evidence="6 10" id="KW-0067">ATP-binding</keyword>
<dbReference type="InterPro" id="IPR050095">
    <property type="entry name" value="ECF_ABC_transporter_ATP-bd"/>
</dbReference>
<feature type="domain" description="ABC transporter" evidence="9">
    <location>
        <begin position="303"/>
        <end position="535"/>
    </location>
</feature>
<dbReference type="InterPro" id="IPR003439">
    <property type="entry name" value="ABC_transporter-like_ATP-bd"/>
</dbReference>
<dbReference type="Pfam" id="PF00005">
    <property type="entry name" value="ABC_tran"/>
    <property type="match status" value="2"/>
</dbReference>
<reference evidence="10 11" key="1">
    <citation type="submission" date="2018-10" db="EMBL/GenBank/DDBJ databases">
        <title>Draft genome sequence of Bacillus salarius IM0101, isolated from a hypersaline soil in Inner Mongolia, China.</title>
        <authorList>
            <person name="Yamprayoonswat W."/>
            <person name="Boonvisut S."/>
            <person name="Jumpathong W."/>
            <person name="Sittihan S."/>
            <person name="Ruangsuj P."/>
            <person name="Wanthongcharoen S."/>
            <person name="Thongpramul N."/>
            <person name="Pimmason S."/>
            <person name="Yu B."/>
            <person name="Yasawong M."/>
        </authorList>
    </citation>
    <scope>NUCLEOTIDE SEQUENCE [LARGE SCALE GENOMIC DNA]</scope>
    <source>
        <strain evidence="10 11">IM0101</strain>
    </source>
</reference>
<keyword evidence="5" id="KW-0547">Nucleotide-binding</keyword>
<evidence type="ECO:0000256" key="7">
    <source>
        <dbReference type="ARBA" id="ARBA00022967"/>
    </source>
</evidence>
<dbReference type="RefSeq" id="WP_125557262.1">
    <property type="nucleotide sequence ID" value="NZ_RBVX01000017.1"/>
</dbReference>
<dbReference type="PROSITE" id="PS50893">
    <property type="entry name" value="ABC_TRANSPORTER_2"/>
    <property type="match status" value="2"/>
</dbReference>
<dbReference type="InterPro" id="IPR003593">
    <property type="entry name" value="AAA+_ATPase"/>
</dbReference>
<dbReference type="OrthoDB" id="501320at2"/>
<dbReference type="CDD" id="cd03225">
    <property type="entry name" value="ABC_cobalt_CbiO_domain1"/>
    <property type="match status" value="2"/>
</dbReference>
<evidence type="ECO:0000256" key="3">
    <source>
        <dbReference type="ARBA" id="ARBA00022448"/>
    </source>
</evidence>
<feature type="domain" description="ABC transporter" evidence="9">
    <location>
        <begin position="2"/>
        <end position="243"/>
    </location>
</feature>
<evidence type="ECO:0000313" key="11">
    <source>
        <dbReference type="Proteomes" id="UP000275076"/>
    </source>
</evidence>
<dbReference type="InterPro" id="IPR015856">
    <property type="entry name" value="ABC_transpr_CbiO/EcfA_su"/>
</dbReference>
<dbReference type="InterPro" id="IPR027417">
    <property type="entry name" value="P-loop_NTPase"/>
</dbReference>
<evidence type="ECO:0000313" key="10">
    <source>
        <dbReference type="EMBL" id="RSL32150.1"/>
    </source>
</evidence>
<keyword evidence="4" id="KW-1003">Cell membrane</keyword>
<dbReference type="PROSITE" id="PS00211">
    <property type="entry name" value="ABC_TRANSPORTER_1"/>
    <property type="match status" value="1"/>
</dbReference>
<comment type="similarity">
    <text evidence="2">Belongs to the ABC transporter superfamily.</text>
</comment>
<dbReference type="NCBIfam" id="NF010167">
    <property type="entry name" value="PRK13648.1"/>
    <property type="match status" value="2"/>
</dbReference>
<evidence type="ECO:0000256" key="2">
    <source>
        <dbReference type="ARBA" id="ARBA00005417"/>
    </source>
</evidence>
<evidence type="ECO:0000256" key="5">
    <source>
        <dbReference type="ARBA" id="ARBA00022741"/>
    </source>
</evidence>
<organism evidence="10 11">
    <name type="scientific">Salibacterium salarium</name>
    <dbReference type="NCBI Taxonomy" id="284579"/>
    <lineage>
        <taxon>Bacteria</taxon>
        <taxon>Bacillati</taxon>
        <taxon>Bacillota</taxon>
        <taxon>Bacilli</taxon>
        <taxon>Bacillales</taxon>
        <taxon>Bacillaceae</taxon>
    </lineage>
</organism>